<dbReference type="Pfam" id="PF05595">
    <property type="entry name" value="DUF771"/>
    <property type="match status" value="1"/>
</dbReference>
<dbReference type="InterPro" id="IPR008489">
    <property type="entry name" value="DUF771"/>
</dbReference>
<keyword evidence="2" id="KW-1185">Reference proteome</keyword>
<organism evidence="1 2">
    <name type="scientific">Scopulibacillus darangshiensis</name>
    <dbReference type="NCBI Taxonomy" id="442528"/>
    <lineage>
        <taxon>Bacteria</taxon>
        <taxon>Bacillati</taxon>
        <taxon>Bacillota</taxon>
        <taxon>Bacilli</taxon>
        <taxon>Bacillales</taxon>
        <taxon>Sporolactobacillaceae</taxon>
        <taxon>Scopulibacillus</taxon>
    </lineage>
</organism>
<accession>A0A4R2PDH7</accession>
<gene>
    <name evidence="1" type="ORF">EV207_101129</name>
</gene>
<dbReference type="EMBL" id="SLXK01000001">
    <property type="protein sequence ID" value="TCP32151.1"/>
    <property type="molecule type" value="Genomic_DNA"/>
</dbReference>
<evidence type="ECO:0000313" key="1">
    <source>
        <dbReference type="EMBL" id="TCP32151.1"/>
    </source>
</evidence>
<dbReference type="AlphaFoldDB" id="A0A4R2PDH7"/>
<proteinExistence type="predicted"/>
<protein>
    <submittedName>
        <fullName evidence="1">Phage pi2 protein 07</fullName>
    </submittedName>
</protein>
<dbReference type="Proteomes" id="UP000295416">
    <property type="component" value="Unassembled WGS sequence"/>
</dbReference>
<reference evidence="1 2" key="1">
    <citation type="submission" date="2019-03" db="EMBL/GenBank/DDBJ databases">
        <title>Genomic Encyclopedia of Type Strains, Phase IV (KMG-IV): sequencing the most valuable type-strain genomes for metagenomic binning, comparative biology and taxonomic classification.</title>
        <authorList>
            <person name="Goeker M."/>
        </authorList>
    </citation>
    <scope>NUCLEOTIDE SEQUENCE [LARGE SCALE GENOMIC DNA]</scope>
    <source>
        <strain evidence="1 2">DSM 19377</strain>
    </source>
</reference>
<sequence length="112" mass="12969">MTIQAAQQLNVALTIPIPSDSVLISKVELEELKQKDLTGVYWNMKDLEKRTNRKSEWIKDNILYPSRFRKILDSDNGGFVFYPKSKGQTWSFQASKMSEFLDKKFSSIFAGR</sequence>
<name>A0A4R2PDH7_9BACL</name>
<comment type="caution">
    <text evidence="1">The sequence shown here is derived from an EMBL/GenBank/DDBJ whole genome shotgun (WGS) entry which is preliminary data.</text>
</comment>
<dbReference type="OrthoDB" id="2187161at2"/>
<dbReference type="RefSeq" id="WP_132742666.1">
    <property type="nucleotide sequence ID" value="NZ_SLXK01000001.1"/>
</dbReference>
<evidence type="ECO:0000313" key="2">
    <source>
        <dbReference type="Proteomes" id="UP000295416"/>
    </source>
</evidence>